<dbReference type="GO" id="GO:0016740">
    <property type="term" value="F:transferase activity"/>
    <property type="evidence" value="ECO:0007669"/>
    <property type="project" value="UniProtKB-KW"/>
</dbReference>
<dbReference type="PANTHER" id="PTHR43179">
    <property type="entry name" value="RHAMNOSYLTRANSFERASE WBBL"/>
    <property type="match status" value="1"/>
</dbReference>
<keyword evidence="2" id="KW-1133">Transmembrane helix</keyword>
<protein>
    <submittedName>
        <fullName evidence="6">Uncharacterized protein</fullName>
    </submittedName>
</protein>
<keyword evidence="1" id="KW-0808">Transferase</keyword>
<dbReference type="InterPro" id="IPR027791">
    <property type="entry name" value="Galactosyl_T_C"/>
</dbReference>
<dbReference type="InterPro" id="IPR001173">
    <property type="entry name" value="Glyco_trans_2-like"/>
</dbReference>
<dbReference type="OrthoDB" id="9771846at2"/>
<sequence length="329" mass="37785">MVDISIIIVNYKSWNDLKDCLKSIVSIDSNRFTIETIVVDNQSNDGRIEDFRTLFPSVFFIENSGNNGFANGCNMGASIAKGNYLFFLNPDTIITENAIYELWNTSSGNSNLGIICCTQINESNKKYNEIRFFPSLKTLFGLSRALLKLIKKRNIKLNYNPEKEIIFPDWATGAVIFMSKDWFTKVKGWTEKYWLYFEDVDLCKKVRDKGGKIGLIRSVFIIHKHGGASRINIKTKALTKTEVLISQHVYFNEHTRGLENFTIQFLLITSILIEKTVLASLGLVFFFIPKLKVNILILKNLIRYYSNAVIKGTWISPRAMDYLKRIEAH</sequence>
<evidence type="ECO:0000259" key="3">
    <source>
        <dbReference type="Pfam" id="PF00535"/>
    </source>
</evidence>
<evidence type="ECO:0000256" key="2">
    <source>
        <dbReference type="SAM" id="Phobius"/>
    </source>
</evidence>
<evidence type="ECO:0000313" key="8">
    <source>
        <dbReference type="Proteomes" id="UP000237771"/>
    </source>
</evidence>
<gene>
    <name evidence="5" type="ORF">BC624_104133</name>
    <name evidence="6" type="ORF">SAMN05443373_103133</name>
</gene>
<dbReference type="EMBL" id="FQWO01000003">
    <property type="protein sequence ID" value="SHG65618.1"/>
    <property type="molecule type" value="Genomic_DNA"/>
</dbReference>
<keyword evidence="2" id="KW-0472">Membrane</keyword>
<keyword evidence="2" id="KW-0812">Transmembrane</keyword>
<accession>A0A1M5LKR1</accession>
<dbReference type="Gene3D" id="3.90.550.10">
    <property type="entry name" value="Spore Coat Polysaccharide Biosynthesis Protein SpsA, Chain A"/>
    <property type="match status" value="1"/>
</dbReference>
<dbReference type="Proteomes" id="UP000237771">
    <property type="component" value="Unassembled WGS sequence"/>
</dbReference>
<reference evidence="7" key="2">
    <citation type="submission" date="2016-11" db="EMBL/GenBank/DDBJ databases">
        <authorList>
            <person name="Varghese N."/>
            <person name="Submissions S."/>
        </authorList>
    </citation>
    <scope>NUCLEOTIDE SEQUENCE [LARGE SCALE GENOMIC DNA]</scope>
    <source>
        <strain evidence="7">DSM 19729</strain>
    </source>
</reference>
<evidence type="ECO:0000313" key="6">
    <source>
        <dbReference type="EMBL" id="SHG65618.1"/>
    </source>
</evidence>
<reference evidence="6" key="1">
    <citation type="submission" date="2016-11" db="EMBL/GenBank/DDBJ databases">
        <authorList>
            <person name="Jaros S."/>
            <person name="Januszkiewicz K."/>
            <person name="Wedrychowicz H."/>
        </authorList>
    </citation>
    <scope>NUCLEOTIDE SEQUENCE [LARGE SCALE GENOMIC DNA]</scope>
    <source>
        <strain evidence="6">DSM 19729</strain>
    </source>
</reference>
<organism evidence="6 7">
    <name type="scientific">Flavobacterium granuli</name>
    <dbReference type="NCBI Taxonomy" id="280093"/>
    <lineage>
        <taxon>Bacteria</taxon>
        <taxon>Pseudomonadati</taxon>
        <taxon>Bacteroidota</taxon>
        <taxon>Flavobacteriia</taxon>
        <taxon>Flavobacteriales</taxon>
        <taxon>Flavobacteriaceae</taxon>
        <taxon>Flavobacterium</taxon>
    </lineage>
</organism>
<dbReference type="Pfam" id="PF02709">
    <property type="entry name" value="Glyco_transf_7C"/>
    <property type="match status" value="1"/>
</dbReference>
<dbReference type="InterPro" id="IPR029044">
    <property type="entry name" value="Nucleotide-diphossugar_trans"/>
</dbReference>
<dbReference type="Pfam" id="PF00535">
    <property type="entry name" value="Glycos_transf_2"/>
    <property type="match status" value="1"/>
</dbReference>
<evidence type="ECO:0000256" key="1">
    <source>
        <dbReference type="ARBA" id="ARBA00022679"/>
    </source>
</evidence>
<evidence type="ECO:0000313" key="7">
    <source>
        <dbReference type="Proteomes" id="UP000184384"/>
    </source>
</evidence>
<dbReference type="SUPFAM" id="SSF53448">
    <property type="entry name" value="Nucleotide-diphospho-sugar transferases"/>
    <property type="match status" value="1"/>
</dbReference>
<proteinExistence type="predicted"/>
<dbReference type="Proteomes" id="UP000184384">
    <property type="component" value="Unassembled WGS sequence"/>
</dbReference>
<feature type="domain" description="Galactosyltransferase C-terminal" evidence="4">
    <location>
        <begin position="172"/>
        <end position="214"/>
    </location>
</feature>
<feature type="domain" description="Glycosyltransferase 2-like" evidence="3">
    <location>
        <begin position="5"/>
        <end position="128"/>
    </location>
</feature>
<dbReference type="CDD" id="cd04186">
    <property type="entry name" value="GT_2_like_c"/>
    <property type="match status" value="1"/>
</dbReference>
<dbReference type="EMBL" id="PVUB01000004">
    <property type="protein sequence ID" value="PRZ24018.1"/>
    <property type="molecule type" value="Genomic_DNA"/>
</dbReference>
<dbReference type="AlphaFoldDB" id="A0A1M5LKR1"/>
<dbReference type="RefSeq" id="WP_072941474.1">
    <property type="nucleotide sequence ID" value="NZ_FQWO01000003.1"/>
</dbReference>
<reference evidence="5 8" key="3">
    <citation type="submission" date="2018-03" db="EMBL/GenBank/DDBJ databases">
        <title>Genomic Encyclopedia of Archaeal and Bacterial Type Strains, Phase II (KMG-II): from individual species to whole genera.</title>
        <authorList>
            <person name="Goeker M."/>
        </authorList>
    </citation>
    <scope>NUCLEOTIDE SEQUENCE [LARGE SCALE GENOMIC DNA]</scope>
    <source>
        <strain evidence="5 8">DSM 17797</strain>
    </source>
</reference>
<feature type="transmembrane region" description="Helical" evidence="2">
    <location>
        <begin position="265"/>
        <end position="288"/>
    </location>
</feature>
<dbReference type="PANTHER" id="PTHR43179:SF7">
    <property type="entry name" value="RHAMNOSYLTRANSFERASE WBBL"/>
    <property type="match status" value="1"/>
</dbReference>
<evidence type="ECO:0000313" key="5">
    <source>
        <dbReference type="EMBL" id="PRZ24018.1"/>
    </source>
</evidence>
<keyword evidence="8" id="KW-1185">Reference proteome</keyword>
<evidence type="ECO:0000259" key="4">
    <source>
        <dbReference type="Pfam" id="PF02709"/>
    </source>
</evidence>
<name>A0A1M5LKR1_9FLAO</name>
<dbReference type="STRING" id="280093.SAMN05443373_103133"/>